<evidence type="ECO:0000256" key="3">
    <source>
        <dbReference type="ARBA" id="ARBA00023002"/>
    </source>
</evidence>
<feature type="domain" description="FAD-binding" evidence="5">
    <location>
        <begin position="4"/>
        <end position="167"/>
    </location>
</feature>
<comment type="caution">
    <text evidence="6">The sequence shown here is derived from an EMBL/GenBank/DDBJ whole genome shotgun (WGS) entry which is preliminary data.</text>
</comment>
<keyword evidence="1" id="KW-0285">Flavoprotein</keyword>
<keyword evidence="7" id="KW-1185">Reference proteome</keyword>
<gene>
    <name evidence="6" type="ORF">ABQ292_15150</name>
</gene>
<dbReference type="Proteomes" id="UP001560045">
    <property type="component" value="Unassembled WGS sequence"/>
</dbReference>
<evidence type="ECO:0000256" key="2">
    <source>
        <dbReference type="ARBA" id="ARBA00022827"/>
    </source>
</evidence>
<feature type="domain" description="FAD-binding" evidence="5">
    <location>
        <begin position="298"/>
        <end position="337"/>
    </location>
</feature>
<dbReference type="PANTHER" id="PTHR47178">
    <property type="entry name" value="MONOOXYGENASE, FAD-BINDING"/>
    <property type="match status" value="1"/>
</dbReference>
<proteinExistence type="predicted"/>
<dbReference type="Pfam" id="PF01494">
    <property type="entry name" value="FAD_binding_3"/>
    <property type="match status" value="2"/>
</dbReference>
<reference evidence="6 7" key="1">
    <citation type="submission" date="2024-06" db="EMBL/GenBank/DDBJ databases">
        <title>Draft genome sequence of Geodermatophilus badlandi, a novel member of the Geodermatophilaceae isolated from badland sedimentary rocks in the Red desert, Wyoming, USA.</title>
        <authorList>
            <person name="Ben Tekaya S."/>
            <person name="Nouioui I."/>
            <person name="Flores G.M."/>
            <person name="Shaal M.N."/>
            <person name="Bredoire F."/>
            <person name="Basile F."/>
            <person name="Van Diepen L."/>
            <person name="Ward N.L."/>
        </authorList>
    </citation>
    <scope>NUCLEOTIDE SEQUENCE [LARGE SCALE GENOMIC DNA]</scope>
    <source>
        <strain evidence="6 7">WL48A</strain>
    </source>
</reference>
<dbReference type="EMBL" id="JBFNXQ010000047">
    <property type="protein sequence ID" value="MEX5719700.1"/>
    <property type="molecule type" value="Genomic_DNA"/>
</dbReference>
<dbReference type="Gene3D" id="3.50.50.60">
    <property type="entry name" value="FAD/NAD(P)-binding domain"/>
    <property type="match status" value="1"/>
</dbReference>
<keyword evidence="3" id="KW-0560">Oxidoreductase</keyword>
<dbReference type="PRINTS" id="PR00420">
    <property type="entry name" value="RNGMNOXGNASE"/>
</dbReference>
<dbReference type="PANTHER" id="PTHR47178:SF6">
    <property type="entry name" value="FAD-BINDING DOMAIN-CONTAINING PROTEIN"/>
    <property type="match status" value="1"/>
</dbReference>
<dbReference type="InterPro" id="IPR002938">
    <property type="entry name" value="FAD-bd"/>
</dbReference>
<keyword evidence="2" id="KW-0274">FAD</keyword>
<evidence type="ECO:0000256" key="1">
    <source>
        <dbReference type="ARBA" id="ARBA00022630"/>
    </source>
</evidence>
<protein>
    <submittedName>
        <fullName evidence="6">FAD-dependent oxidoreductase</fullName>
    </submittedName>
</protein>
<dbReference type="RefSeq" id="WP_369207792.1">
    <property type="nucleotide sequence ID" value="NZ_JBFNXQ010000047.1"/>
</dbReference>
<evidence type="ECO:0000313" key="6">
    <source>
        <dbReference type="EMBL" id="MEX5719700.1"/>
    </source>
</evidence>
<keyword evidence="4" id="KW-0503">Monooxygenase</keyword>
<sequence>MTLHVGVAGAGIGGLVLAQALRARGARVTVFERDGSAAETAGYRLHLDAPAMAALRRVLPARLVEALRASGVGAEAFTRFAVLDSRGRTRLRLPVDDEGEVLLIGRRALREVLAGGLDGAVRWGDAVTDHSEHPDGVTVRTAGGAEVDVDVLVGADGAGSRTTRRLTGRPAARPAGVTAVAGTVPLDRPAPPFPRTLERGLAFAIGPGGAGVFLAAHLPGPRVAVPGAVPEPPYLVWSVALPDQRWPEELPAASGAELGAIAEAALTGWSPRFRDLVAAAEPGSVAEFPFVLPADPAPWRSDRVTLLGDAVHPVPPTAGAGASTAVADAAGLAEDLLSRPLPEAMAAAQERVLAVAPAVLREALPVLAWQRRLSSPVLRALATGLALPAVGGALALGRRLRGAPLP</sequence>
<evidence type="ECO:0000259" key="5">
    <source>
        <dbReference type="Pfam" id="PF01494"/>
    </source>
</evidence>
<dbReference type="InterPro" id="IPR036188">
    <property type="entry name" value="FAD/NAD-bd_sf"/>
</dbReference>
<name>A0ABV3XGI9_9ACTN</name>
<organism evidence="6 7">
    <name type="scientific">Geodermatophilus maliterrae</name>
    <dbReference type="NCBI Taxonomy" id="3162531"/>
    <lineage>
        <taxon>Bacteria</taxon>
        <taxon>Bacillati</taxon>
        <taxon>Actinomycetota</taxon>
        <taxon>Actinomycetes</taxon>
        <taxon>Geodermatophilales</taxon>
        <taxon>Geodermatophilaceae</taxon>
        <taxon>Geodermatophilus</taxon>
    </lineage>
</organism>
<evidence type="ECO:0000313" key="7">
    <source>
        <dbReference type="Proteomes" id="UP001560045"/>
    </source>
</evidence>
<accession>A0ABV3XGI9</accession>
<evidence type="ECO:0000256" key="4">
    <source>
        <dbReference type="ARBA" id="ARBA00023033"/>
    </source>
</evidence>
<dbReference type="SUPFAM" id="SSF51905">
    <property type="entry name" value="FAD/NAD(P)-binding domain"/>
    <property type="match status" value="1"/>
</dbReference>